<comment type="subcellular location">
    <subcellularLocation>
        <location evidence="1">Nucleus</location>
        <location evidence="1">Nucleolus</location>
    </subcellularLocation>
</comment>
<evidence type="ECO:0000256" key="3">
    <source>
        <dbReference type="ARBA" id="ARBA00022478"/>
    </source>
</evidence>
<dbReference type="EMBL" id="JAEUBE010000375">
    <property type="protein sequence ID" value="KAH3663357.1"/>
    <property type="molecule type" value="Genomic_DNA"/>
</dbReference>
<dbReference type="AlphaFoldDB" id="A0A9P8P216"/>
<dbReference type="Proteomes" id="UP000769157">
    <property type="component" value="Unassembled WGS sequence"/>
</dbReference>
<gene>
    <name evidence="6" type="ORF">OGAPHI_005347</name>
</gene>
<proteinExistence type="inferred from homology"/>
<dbReference type="GO" id="GO:0006351">
    <property type="term" value="P:DNA-templated transcription"/>
    <property type="evidence" value="ECO:0007669"/>
    <property type="project" value="InterPro"/>
</dbReference>
<sequence>MDRSVEVDVKTADATDSVVVSSFFNGVEIPASASFDLFRHKDSYLVHGETDTLQYDGQTVADDQQYFIGVYDPAKKTVELVKAPLVASRITSKRKLSIPRIKQQDVQRNIQRNALGEAFGTKKAKKAILDMEKNRIDSSKLETKQSDIVDSIKINTSKLPTSAQMQDDLNETRVIPQFDVEATSVDDIYPLENIISAKELASIRVESLQNDQTEPKDKLDLLPYSNSRYLLRKLAAISKDTPDRKLKLQIVYYVSLLMGLYANRRIHSKDQLIESLNQPPVVLVDLVLKNFTILRKNNRNYLIDPRCEDKILCYLLALILKLDEYQVEISPLAQELSLKPSRLAALFRSLGCVLKNATAAQCEKLGVPKAIAANYKIASLKVPFKAPEQARRGGGPRR</sequence>
<dbReference type="GO" id="GO:0000428">
    <property type="term" value="C:DNA-directed RNA polymerase complex"/>
    <property type="evidence" value="ECO:0007669"/>
    <property type="project" value="UniProtKB-KW"/>
</dbReference>
<keyword evidence="7" id="KW-1185">Reference proteome</keyword>
<comment type="similarity">
    <text evidence="2">Belongs to the eukaryotic RPA49/POLR1E RNA polymerase subunit family.</text>
</comment>
<evidence type="ECO:0008006" key="8">
    <source>
        <dbReference type="Google" id="ProtNLM"/>
    </source>
</evidence>
<evidence type="ECO:0000256" key="2">
    <source>
        <dbReference type="ARBA" id="ARBA00009430"/>
    </source>
</evidence>
<keyword evidence="4" id="KW-0804">Transcription</keyword>
<dbReference type="GO" id="GO:0003677">
    <property type="term" value="F:DNA binding"/>
    <property type="evidence" value="ECO:0007669"/>
    <property type="project" value="InterPro"/>
</dbReference>
<dbReference type="PANTHER" id="PTHR14440">
    <property type="entry name" value="DNA-DIRECTED RNA POLYMERASE I SUBUNIT RPA49"/>
    <property type="match status" value="1"/>
</dbReference>
<evidence type="ECO:0000313" key="7">
    <source>
        <dbReference type="Proteomes" id="UP000769157"/>
    </source>
</evidence>
<protein>
    <recommendedName>
        <fullName evidence="8">DNA-directed RNA polymerase I subunit RPA49</fullName>
    </recommendedName>
</protein>
<dbReference type="OrthoDB" id="532500at2759"/>
<evidence type="ECO:0000256" key="1">
    <source>
        <dbReference type="ARBA" id="ARBA00004604"/>
    </source>
</evidence>
<comment type="caution">
    <text evidence="6">The sequence shown here is derived from an EMBL/GenBank/DDBJ whole genome shotgun (WGS) entry which is preliminary data.</text>
</comment>
<keyword evidence="5" id="KW-0539">Nucleus</keyword>
<reference evidence="6" key="2">
    <citation type="submission" date="2021-01" db="EMBL/GenBank/DDBJ databases">
        <authorList>
            <person name="Schikora-Tamarit M.A."/>
        </authorList>
    </citation>
    <scope>NUCLEOTIDE SEQUENCE</scope>
    <source>
        <strain evidence="6">CBS6075</strain>
    </source>
</reference>
<evidence type="ECO:0000256" key="5">
    <source>
        <dbReference type="ARBA" id="ARBA00023242"/>
    </source>
</evidence>
<dbReference type="GeneID" id="70237311"/>
<keyword evidence="3" id="KW-0240">DNA-directed RNA polymerase</keyword>
<evidence type="ECO:0000256" key="4">
    <source>
        <dbReference type="ARBA" id="ARBA00023163"/>
    </source>
</evidence>
<accession>A0A9P8P216</accession>
<dbReference type="GO" id="GO:0005730">
    <property type="term" value="C:nucleolus"/>
    <property type="evidence" value="ECO:0007669"/>
    <property type="project" value="UniProtKB-SubCell"/>
</dbReference>
<dbReference type="InterPro" id="IPR009668">
    <property type="entry name" value="RNA_pol-assoc_fac_A49-like"/>
</dbReference>
<dbReference type="Pfam" id="PF06870">
    <property type="entry name" value="RNA_pol_I_A49"/>
    <property type="match status" value="1"/>
</dbReference>
<name>A0A9P8P216_9ASCO</name>
<evidence type="ECO:0000313" key="6">
    <source>
        <dbReference type="EMBL" id="KAH3663357.1"/>
    </source>
</evidence>
<organism evidence="6 7">
    <name type="scientific">Ogataea philodendri</name>
    <dbReference type="NCBI Taxonomy" id="1378263"/>
    <lineage>
        <taxon>Eukaryota</taxon>
        <taxon>Fungi</taxon>
        <taxon>Dikarya</taxon>
        <taxon>Ascomycota</taxon>
        <taxon>Saccharomycotina</taxon>
        <taxon>Pichiomycetes</taxon>
        <taxon>Pichiales</taxon>
        <taxon>Pichiaceae</taxon>
        <taxon>Ogataea</taxon>
    </lineage>
</organism>
<dbReference type="RefSeq" id="XP_046059780.1">
    <property type="nucleotide sequence ID" value="XM_046206521.1"/>
</dbReference>
<reference evidence="6" key="1">
    <citation type="journal article" date="2021" name="Open Biol.">
        <title>Shared evolutionary footprints suggest mitochondrial oxidative damage underlies multiple complex I losses in fungi.</title>
        <authorList>
            <person name="Schikora-Tamarit M.A."/>
            <person name="Marcet-Houben M."/>
            <person name="Nosek J."/>
            <person name="Gabaldon T."/>
        </authorList>
    </citation>
    <scope>NUCLEOTIDE SEQUENCE</scope>
    <source>
        <strain evidence="6">CBS6075</strain>
    </source>
</reference>